<reference evidence="1" key="1">
    <citation type="submission" date="2021-05" db="EMBL/GenBank/DDBJ databases">
        <authorList>
            <person name="Pan Q."/>
            <person name="Jouanno E."/>
            <person name="Zahm M."/>
            <person name="Klopp C."/>
            <person name="Cabau C."/>
            <person name="Louis A."/>
            <person name="Berthelot C."/>
            <person name="Parey E."/>
            <person name="Roest Crollius H."/>
            <person name="Montfort J."/>
            <person name="Robinson-Rechavi M."/>
            <person name="Bouchez O."/>
            <person name="Lampietro C."/>
            <person name="Lopez Roques C."/>
            <person name="Donnadieu C."/>
            <person name="Postlethwait J."/>
            <person name="Bobe J."/>
            <person name="Dillon D."/>
            <person name="Chandos A."/>
            <person name="von Hippel F."/>
            <person name="Guiguen Y."/>
        </authorList>
    </citation>
    <scope>NUCLEOTIDE SEQUENCE</scope>
    <source>
        <strain evidence="1">YG-Jan2019</strain>
    </source>
</reference>
<comment type="caution">
    <text evidence="1">The sequence shown here is derived from an EMBL/GenBank/DDBJ whole genome shotgun (WGS) entry which is preliminary data.</text>
</comment>
<dbReference type="Proteomes" id="UP001157502">
    <property type="component" value="Chromosome 29"/>
</dbReference>
<evidence type="ECO:0000313" key="1">
    <source>
        <dbReference type="EMBL" id="KAJ7989408.1"/>
    </source>
</evidence>
<sequence length="515" mass="59117">MADQNITAQVKSRNELLSPSELFEARTRSHKIPLRGQKDFIPSGSDQQRERLQQSLEEHWKLVSEERVERLGNLVKAVWIPGEKRVELLSPAGKFWQTMGFSAHGKQSLHPEEALYLMECGNVQVFHNDLPLSIQEGYEMFLCSKTMTIQHYQVFAHLKRLGYVVTRFDPSRAPSHYERQVNLSRSRDRSGVQIKRKRSPSPTSRYTKTHEGPISEGTEEMKDCNRETEDMNTNPVPDINTSQMEGEDDPRTSAEGCRSWWSKEGSPHSTDLPGPSQVSASARWDFTSISFPDLGSRRQHPSSLASLDPCLLPGAMGLVGPCDVGPWLDRLNLREVRMSRREWERERDRARYRRDVNLDGEVQRCRNWAEYRKLLERRRQQEHRQRPAHLWEGQVTPLHDPGKACSLGELMDKISVIRSTDLLDGASSLKRSDEWRLCFCIYQPDTVAEFKKSTPGKPYSHMCVCSFDGPVPDLQTLKALAFQSGDIPMTYAVVDHGDISFYCFKNFQIPTDVFF</sequence>
<evidence type="ECO:0000313" key="2">
    <source>
        <dbReference type="Proteomes" id="UP001157502"/>
    </source>
</evidence>
<organism evidence="1 2">
    <name type="scientific">Dallia pectoralis</name>
    <name type="common">Alaska blackfish</name>
    <dbReference type="NCBI Taxonomy" id="75939"/>
    <lineage>
        <taxon>Eukaryota</taxon>
        <taxon>Metazoa</taxon>
        <taxon>Chordata</taxon>
        <taxon>Craniata</taxon>
        <taxon>Vertebrata</taxon>
        <taxon>Euteleostomi</taxon>
        <taxon>Actinopterygii</taxon>
        <taxon>Neopterygii</taxon>
        <taxon>Teleostei</taxon>
        <taxon>Protacanthopterygii</taxon>
        <taxon>Esociformes</taxon>
        <taxon>Umbridae</taxon>
        <taxon>Dallia</taxon>
    </lineage>
</organism>
<protein>
    <submittedName>
        <fullName evidence="1">Uncharacterized protein</fullName>
    </submittedName>
</protein>
<dbReference type="EMBL" id="CM055756">
    <property type="protein sequence ID" value="KAJ7989408.1"/>
    <property type="molecule type" value="Genomic_DNA"/>
</dbReference>
<proteinExistence type="predicted"/>
<accession>A0ACC2FDD2</accession>
<name>A0ACC2FDD2_DALPE</name>
<keyword evidence="2" id="KW-1185">Reference proteome</keyword>
<gene>
    <name evidence="1" type="ORF">DPEC_G00304240</name>
</gene>